<name>A0A7W7W6V3_9ACTN</name>
<keyword evidence="3" id="KW-1185">Reference proteome</keyword>
<gene>
    <name evidence="2" type="ORF">F4561_006233</name>
</gene>
<evidence type="ECO:0000313" key="3">
    <source>
        <dbReference type="Proteomes" id="UP000523007"/>
    </source>
</evidence>
<dbReference type="AlphaFoldDB" id="A0A7W7W6V3"/>
<reference evidence="2 3" key="1">
    <citation type="submission" date="2020-08" db="EMBL/GenBank/DDBJ databases">
        <title>Sequencing the genomes of 1000 actinobacteria strains.</title>
        <authorList>
            <person name="Klenk H.-P."/>
        </authorList>
    </citation>
    <scope>NUCLEOTIDE SEQUENCE [LARGE SCALE GENOMIC DNA]</scope>
    <source>
        <strain evidence="2 3">DSM 102030</strain>
    </source>
</reference>
<sequence>MSELIGRARRRIGAALAPHPGRHTHRCAARVRPYACRVPHTPTPPPYPVPPRAALVRPYVLATERQRARTTPTRAGADLLADTGEEVPA</sequence>
<dbReference type="EMBL" id="JACHJT010000002">
    <property type="protein sequence ID" value="MBB4935339.1"/>
    <property type="molecule type" value="Genomic_DNA"/>
</dbReference>
<proteinExistence type="predicted"/>
<dbReference type="RefSeq" id="WP_184585083.1">
    <property type="nucleotide sequence ID" value="NZ_JACHJT010000002.1"/>
</dbReference>
<feature type="region of interest" description="Disordered" evidence="1">
    <location>
        <begin position="63"/>
        <end position="89"/>
    </location>
</feature>
<evidence type="ECO:0000256" key="1">
    <source>
        <dbReference type="SAM" id="MobiDB-lite"/>
    </source>
</evidence>
<comment type="caution">
    <text evidence="2">The sequence shown here is derived from an EMBL/GenBank/DDBJ whole genome shotgun (WGS) entry which is preliminary data.</text>
</comment>
<dbReference type="Proteomes" id="UP000523007">
    <property type="component" value="Unassembled WGS sequence"/>
</dbReference>
<accession>A0A7W7W6V3</accession>
<organism evidence="2 3">
    <name type="scientific">Lipingzhangella halophila</name>
    <dbReference type="NCBI Taxonomy" id="1783352"/>
    <lineage>
        <taxon>Bacteria</taxon>
        <taxon>Bacillati</taxon>
        <taxon>Actinomycetota</taxon>
        <taxon>Actinomycetes</taxon>
        <taxon>Streptosporangiales</taxon>
        <taxon>Nocardiopsidaceae</taxon>
        <taxon>Lipingzhangella</taxon>
    </lineage>
</organism>
<protein>
    <submittedName>
        <fullName evidence="2">Uncharacterized protein</fullName>
    </submittedName>
</protein>
<evidence type="ECO:0000313" key="2">
    <source>
        <dbReference type="EMBL" id="MBB4935339.1"/>
    </source>
</evidence>